<evidence type="ECO:0000313" key="2">
    <source>
        <dbReference type="Proteomes" id="UP000635477"/>
    </source>
</evidence>
<reference evidence="1" key="1">
    <citation type="journal article" date="2020" name="BMC Genomics">
        <title>Correction to: Identification and distribution of gene clusters required for synthesis of sphingolipid metabolism inhibitors in diverse species of the filamentous fungus Fusarium.</title>
        <authorList>
            <person name="Kim H.S."/>
            <person name="Lohmar J.M."/>
            <person name="Busman M."/>
            <person name="Brown D.W."/>
            <person name="Naumann T.A."/>
            <person name="Divon H.H."/>
            <person name="Lysoe E."/>
            <person name="Uhlig S."/>
            <person name="Proctor R.H."/>
        </authorList>
    </citation>
    <scope>NUCLEOTIDE SEQUENCE</scope>
    <source>
        <strain evidence="1">NRRL 22465</strain>
    </source>
</reference>
<proteinExistence type="predicted"/>
<organism evidence="1 2">
    <name type="scientific">Fusarium zealandicum</name>
    <dbReference type="NCBI Taxonomy" id="1053134"/>
    <lineage>
        <taxon>Eukaryota</taxon>
        <taxon>Fungi</taxon>
        <taxon>Dikarya</taxon>
        <taxon>Ascomycota</taxon>
        <taxon>Pezizomycotina</taxon>
        <taxon>Sordariomycetes</taxon>
        <taxon>Hypocreomycetidae</taxon>
        <taxon>Hypocreales</taxon>
        <taxon>Nectriaceae</taxon>
        <taxon>Fusarium</taxon>
        <taxon>Fusarium staphyleae species complex</taxon>
    </lineage>
</organism>
<accession>A0A8H4XK55</accession>
<evidence type="ECO:0008006" key="3">
    <source>
        <dbReference type="Google" id="ProtNLM"/>
    </source>
</evidence>
<dbReference type="GO" id="GO:0016757">
    <property type="term" value="F:glycosyltransferase activity"/>
    <property type="evidence" value="ECO:0007669"/>
    <property type="project" value="InterPro"/>
</dbReference>
<gene>
    <name evidence="1" type="ORF">FZEAL_5096</name>
</gene>
<comment type="caution">
    <text evidence="1">The sequence shown here is derived from an EMBL/GenBank/DDBJ whole genome shotgun (WGS) entry which is preliminary data.</text>
</comment>
<dbReference type="Proteomes" id="UP000635477">
    <property type="component" value="Unassembled WGS sequence"/>
</dbReference>
<reference evidence="1" key="2">
    <citation type="submission" date="2020-05" db="EMBL/GenBank/DDBJ databases">
        <authorList>
            <person name="Kim H.-S."/>
            <person name="Proctor R.H."/>
            <person name="Brown D.W."/>
        </authorList>
    </citation>
    <scope>NUCLEOTIDE SEQUENCE</scope>
    <source>
        <strain evidence="1">NRRL 22465</strain>
    </source>
</reference>
<dbReference type="InterPro" id="IPR029044">
    <property type="entry name" value="Nucleotide-diphossugar_trans"/>
</dbReference>
<dbReference type="Pfam" id="PF05704">
    <property type="entry name" value="Caps_synth"/>
    <property type="match status" value="1"/>
</dbReference>
<dbReference type="Gene3D" id="3.90.550.20">
    <property type="match status" value="1"/>
</dbReference>
<dbReference type="OrthoDB" id="5051306at2759"/>
<dbReference type="SUPFAM" id="SSF53448">
    <property type="entry name" value="Nucleotide-diphospho-sugar transferases"/>
    <property type="match status" value="1"/>
</dbReference>
<name>A0A8H4XK55_9HYPO</name>
<protein>
    <recommendedName>
        <fullName evidence="3">Capsule polysaccharide biosynthesis protein</fullName>
    </recommendedName>
</protein>
<evidence type="ECO:0000313" key="1">
    <source>
        <dbReference type="EMBL" id="KAF4978563.1"/>
    </source>
</evidence>
<dbReference type="AlphaFoldDB" id="A0A8H4XK55"/>
<keyword evidence="2" id="KW-1185">Reference proteome</keyword>
<sequence>MNITSQNSLADTSPYPIPKGLYAIPHDQLDLRTDTELDTIIKTPKSVTSTKNIWFFWDSGYDKVHPYAQRNIRAWHRRFSKGGWTVRVMDLEPHSPSYIGKWIDITDSRVVPQAFNEGKLNGEFAKQHYSDLVRFPLLLKYGGVYTDVGFMQIGDLDRLWNETINNADSPYEVLSYNAGGPCSYHLVNYFIAGLPGNSMWQACHDCLLKLWEGRTNTDGLHSHPLLEGIPTQGQAFTTEDNMNWDAKLTDYIIQGQAITMVMSTVDEERQWDGPAYTTERIFAPDFMVGSQLINEHTNWDGARAFELMSQRVPDLGQEESPSQKAAREIVEDCLTRSFGFKLAHGLIIQILGETLGSLWKKNPGSDNVEGTYAHWLRYGIERWNQTDLPEPEAFKRLEPVKRGSLVRL</sequence>
<dbReference type="EMBL" id="JABEYC010000359">
    <property type="protein sequence ID" value="KAF4978563.1"/>
    <property type="molecule type" value="Genomic_DNA"/>
</dbReference>
<dbReference type="InterPro" id="IPR008441">
    <property type="entry name" value="AfumC-like_glycosyl_Trfase"/>
</dbReference>